<keyword evidence="9" id="KW-0833">Ubl conjugation pathway</keyword>
<dbReference type="PANTHER" id="PTHR24006">
    <property type="entry name" value="UBIQUITIN CARBOXYL-TERMINAL HYDROLASE"/>
    <property type="match status" value="1"/>
</dbReference>
<keyword evidence="5" id="KW-0808">Transferase</keyword>
<dbReference type="GO" id="GO:0005829">
    <property type="term" value="C:cytosol"/>
    <property type="evidence" value="ECO:0007669"/>
    <property type="project" value="TreeGrafter"/>
</dbReference>
<comment type="catalytic activity">
    <reaction evidence="1">
        <text>Thiol-dependent hydrolysis of ester, thioester, amide, peptide and isopeptide bonds formed by the C-terminal Gly of ubiquitin (a 76-residue protein attached to proteins as an intracellular targeting signal).</text>
        <dbReference type="EC" id="3.4.19.12"/>
    </reaction>
</comment>
<keyword evidence="8" id="KW-0863">Zinc-finger</keyword>
<keyword evidence="11" id="KW-0788">Thiol protease</keyword>
<dbReference type="EC" id="3.4.19.12" evidence="3"/>
<evidence type="ECO:0000256" key="6">
    <source>
        <dbReference type="ARBA" id="ARBA00022723"/>
    </source>
</evidence>
<evidence type="ECO:0000256" key="12">
    <source>
        <dbReference type="ARBA" id="ARBA00022833"/>
    </source>
</evidence>
<dbReference type="InterPro" id="IPR028889">
    <property type="entry name" value="USP"/>
</dbReference>
<dbReference type="GO" id="GO:0008270">
    <property type="term" value="F:zinc ion binding"/>
    <property type="evidence" value="ECO:0007669"/>
    <property type="project" value="UniProtKB-KW"/>
</dbReference>
<dbReference type="CDD" id="cd20336">
    <property type="entry name" value="Rcat_RBR"/>
    <property type="match status" value="1"/>
</dbReference>
<dbReference type="AlphaFoldDB" id="K1QG64"/>
<dbReference type="Pfam" id="PF00443">
    <property type="entry name" value="UCH"/>
    <property type="match status" value="1"/>
</dbReference>
<evidence type="ECO:0000256" key="11">
    <source>
        <dbReference type="ARBA" id="ARBA00022807"/>
    </source>
</evidence>
<evidence type="ECO:0000256" key="1">
    <source>
        <dbReference type="ARBA" id="ARBA00000707"/>
    </source>
</evidence>
<dbReference type="Gene3D" id="3.90.70.10">
    <property type="entry name" value="Cysteine proteinases"/>
    <property type="match status" value="1"/>
</dbReference>
<dbReference type="GO" id="GO:0016579">
    <property type="term" value="P:protein deubiquitination"/>
    <property type="evidence" value="ECO:0007669"/>
    <property type="project" value="InterPro"/>
</dbReference>
<comment type="similarity">
    <text evidence="2">Belongs to the peptidase C19 family.</text>
</comment>
<dbReference type="SUPFAM" id="SSF57850">
    <property type="entry name" value="RING/U-box"/>
    <property type="match status" value="2"/>
</dbReference>
<evidence type="ECO:0000256" key="5">
    <source>
        <dbReference type="ARBA" id="ARBA00022679"/>
    </source>
</evidence>
<name>K1QG64_MAGGI</name>
<evidence type="ECO:0000313" key="13">
    <source>
        <dbReference type="EMBL" id="EKC20536.1"/>
    </source>
</evidence>
<keyword evidence="10 13" id="KW-0378">Hydrolase</keyword>
<dbReference type="InterPro" id="IPR001394">
    <property type="entry name" value="Peptidase_C19_UCH"/>
</dbReference>
<dbReference type="InParanoid" id="K1QG64"/>
<dbReference type="Pfam" id="PF01485">
    <property type="entry name" value="IBR"/>
    <property type="match status" value="1"/>
</dbReference>
<protein>
    <recommendedName>
        <fullName evidence="3">ubiquitinyl hydrolase 1</fullName>
        <ecNumber evidence="3">3.4.19.12</ecNumber>
    </recommendedName>
</protein>
<dbReference type="PANTHER" id="PTHR24006:SF888">
    <property type="entry name" value="UBIQUITIN CARBOXYL-TERMINAL HYDROLASE 30"/>
    <property type="match status" value="1"/>
</dbReference>
<dbReference type="GO" id="GO:0005634">
    <property type="term" value="C:nucleus"/>
    <property type="evidence" value="ECO:0007669"/>
    <property type="project" value="TreeGrafter"/>
</dbReference>
<evidence type="ECO:0000256" key="4">
    <source>
        <dbReference type="ARBA" id="ARBA00022670"/>
    </source>
</evidence>
<evidence type="ECO:0000256" key="2">
    <source>
        <dbReference type="ARBA" id="ARBA00009085"/>
    </source>
</evidence>
<dbReference type="GO" id="GO:0004843">
    <property type="term" value="F:cysteine-type deubiquitinase activity"/>
    <property type="evidence" value="ECO:0007669"/>
    <property type="project" value="UniProtKB-EC"/>
</dbReference>
<evidence type="ECO:0000256" key="8">
    <source>
        <dbReference type="ARBA" id="ARBA00022771"/>
    </source>
</evidence>
<reference evidence="13" key="1">
    <citation type="journal article" date="2012" name="Nature">
        <title>The oyster genome reveals stress adaptation and complexity of shell formation.</title>
        <authorList>
            <person name="Zhang G."/>
            <person name="Fang X."/>
            <person name="Guo X."/>
            <person name="Li L."/>
            <person name="Luo R."/>
            <person name="Xu F."/>
            <person name="Yang P."/>
            <person name="Zhang L."/>
            <person name="Wang X."/>
            <person name="Qi H."/>
            <person name="Xiong Z."/>
            <person name="Que H."/>
            <person name="Xie Y."/>
            <person name="Holland P.W."/>
            <person name="Paps J."/>
            <person name="Zhu Y."/>
            <person name="Wu F."/>
            <person name="Chen Y."/>
            <person name="Wang J."/>
            <person name="Peng C."/>
            <person name="Meng J."/>
            <person name="Yang L."/>
            <person name="Liu J."/>
            <person name="Wen B."/>
            <person name="Zhang N."/>
            <person name="Huang Z."/>
            <person name="Zhu Q."/>
            <person name="Feng Y."/>
            <person name="Mount A."/>
            <person name="Hedgecock D."/>
            <person name="Xu Z."/>
            <person name="Liu Y."/>
            <person name="Domazet-Loso T."/>
            <person name="Du Y."/>
            <person name="Sun X."/>
            <person name="Zhang S."/>
            <person name="Liu B."/>
            <person name="Cheng P."/>
            <person name="Jiang X."/>
            <person name="Li J."/>
            <person name="Fan D."/>
            <person name="Wang W."/>
            <person name="Fu W."/>
            <person name="Wang T."/>
            <person name="Wang B."/>
            <person name="Zhang J."/>
            <person name="Peng Z."/>
            <person name="Li Y."/>
            <person name="Li N."/>
            <person name="Wang J."/>
            <person name="Chen M."/>
            <person name="He Y."/>
            <person name="Tan F."/>
            <person name="Song X."/>
            <person name="Zheng Q."/>
            <person name="Huang R."/>
            <person name="Yang H."/>
            <person name="Du X."/>
            <person name="Chen L."/>
            <person name="Yang M."/>
            <person name="Gaffney P.M."/>
            <person name="Wang S."/>
            <person name="Luo L."/>
            <person name="She Z."/>
            <person name="Ming Y."/>
            <person name="Huang W."/>
            <person name="Zhang S."/>
            <person name="Huang B."/>
            <person name="Zhang Y."/>
            <person name="Qu T."/>
            <person name="Ni P."/>
            <person name="Miao G."/>
            <person name="Wang J."/>
            <person name="Wang Q."/>
            <person name="Steinberg C.E."/>
            <person name="Wang H."/>
            <person name="Li N."/>
            <person name="Qian L."/>
            <person name="Zhang G."/>
            <person name="Li Y."/>
            <person name="Yang H."/>
            <person name="Liu X."/>
            <person name="Wang J."/>
            <person name="Yin Y."/>
            <person name="Wang J."/>
        </authorList>
    </citation>
    <scope>NUCLEOTIDE SEQUENCE [LARGE SCALE GENOMIC DNA]</scope>
    <source>
        <strain evidence="13">05x7-T-G4-1.051#20</strain>
    </source>
</reference>
<dbReference type="GO" id="GO:0006508">
    <property type="term" value="P:proteolysis"/>
    <property type="evidence" value="ECO:0007669"/>
    <property type="project" value="UniProtKB-KW"/>
</dbReference>
<keyword evidence="6" id="KW-0479">Metal-binding</keyword>
<dbReference type="InterPro" id="IPR050164">
    <property type="entry name" value="Peptidase_C19"/>
</dbReference>
<evidence type="ECO:0000256" key="7">
    <source>
        <dbReference type="ARBA" id="ARBA00022737"/>
    </source>
</evidence>
<evidence type="ECO:0000256" key="3">
    <source>
        <dbReference type="ARBA" id="ARBA00012759"/>
    </source>
</evidence>
<dbReference type="SUPFAM" id="SSF54001">
    <property type="entry name" value="Cysteine proteinases"/>
    <property type="match status" value="1"/>
</dbReference>
<sequence length="427" mass="48861">MSKVYTLDKNNLSEEIFEKGSLKCFKCQSNEKLVKKTKMLSCPPVLVFQIQRIVETGKGFFKRTDPVEFSFDLKVVGREDEKRVEVDYKLYAAVYHSGDLEAGHYYSAVRRGSDWYICDNEHIWKCRDAKETSKSVGEIKTPIAALCGVPRHCVEIVDMEEGIIYDDCRDVTTLSRPLQVMVGTDERRVPFYLLTTDADMIDQDPDDEEPRLKMSCGHAITPYNLFGHMRNSLINKVKSSVTCLTSGCNQEWSMNEIIKKADMTTDESLFFEYKISLNAIFSHNNDTSECPHCGQFCQRQQNTQAVRCSICSPRKHEKQADFCWDCKAPWVPNHTCKNRDLEAIQKILNEAPLKTLDYSNIERVPSKRLCPNCRTLIEHERMCKQMKCPGCQTEFCFSCLTLCVGSRLQCSGYSKECSVAPVQNAFS</sequence>
<dbReference type="InterPro" id="IPR002867">
    <property type="entry name" value="IBR_dom"/>
</dbReference>
<evidence type="ECO:0000256" key="10">
    <source>
        <dbReference type="ARBA" id="ARBA00022801"/>
    </source>
</evidence>
<keyword evidence="12" id="KW-0862">Zinc</keyword>
<dbReference type="Gene3D" id="1.20.120.1750">
    <property type="match status" value="1"/>
</dbReference>
<proteinExistence type="inferred from homology"/>
<dbReference type="PROSITE" id="PS51873">
    <property type="entry name" value="TRIAD"/>
    <property type="match status" value="1"/>
</dbReference>
<dbReference type="InterPro" id="IPR038765">
    <property type="entry name" value="Papain-like_cys_pep_sf"/>
</dbReference>
<keyword evidence="4" id="KW-0645">Protease</keyword>
<evidence type="ECO:0000256" key="9">
    <source>
        <dbReference type="ARBA" id="ARBA00022786"/>
    </source>
</evidence>
<dbReference type="EMBL" id="JH816926">
    <property type="protein sequence ID" value="EKC20536.1"/>
    <property type="molecule type" value="Genomic_DNA"/>
</dbReference>
<dbReference type="InterPro" id="IPR044066">
    <property type="entry name" value="TRIAD_supradom"/>
</dbReference>
<dbReference type="HOGENOM" id="CLU_642904_0_0_1"/>
<dbReference type="PROSITE" id="PS50235">
    <property type="entry name" value="USP_3"/>
    <property type="match status" value="1"/>
</dbReference>
<dbReference type="GO" id="GO:0016740">
    <property type="term" value="F:transferase activity"/>
    <property type="evidence" value="ECO:0007669"/>
    <property type="project" value="UniProtKB-KW"/>
</dbReference>
<accession>K1QG64</accession>
<keyword evidence="7" id="KW-0677">Repeat</keyword>
<gene>
    <name evidence="13" type="ORF">CGI_10005873</name>
</gene>
<organism evidence="13">
    <name type="scientific">Magallana gigas</name>
    <name type="common">Pacific oyster</name>
    <name type="synonym">Crassostrea gigas</name>
    <dbReference type="NCBI Taxonomy" id="29159"/>
    <lineage>
        <taxon>Eukaryota</taxon>
        <taxon>Metazoa</taxon>
        <taxon>Spiralia</taxon>
        <taxon>Lophotrochozoa</taxon>
        <taxon>Mollusca</taxon>
        <taxon>Bivalvia</taxon>
        <taxon>Autobranchia</taxon>
        <taxon>Pteriomorphia</taxon>
        <taxon>Ostreida</taxon>
        <taxon>Ostreoidea</taxon>
        <taxon>Ostreidae</taxon>
        <taxon>Magallana</taxon>
    </lineage>
</organism>